<evidence type="ECO:0000313" key="1">
    <source>
        <dbReference type="EMBL" id="GAA3704251.1"/>
    </source>
</evidence>
<protein>
    <submittedName>
        <fullName evidence="1">Chemotaxis protein</fullName>
    </submittedName>
</protein>
<keyword evidence="2" id="KW-1185">Reference proteome</keyword>
<reference evidence="2" key="1">
    <citation type="journal article" date="2019" name="Int. J. Syst. Evol. Microbiol.">
        <title>The Global Catalogue of Microorganisms (GCM) 10K type strain sequencing project: providing services to taxonomists for standard genome sequencing and annotation.</title>
        <authorList>
            <consortium name="The Broad Institute Genomics Platform"/>
            <consortium name="The Broad Institute Genome Sequencing Center for Infectious Disease"/>
            <person name="Wu L."/>
            <person name="Ma J."/>
        </authorList>
    </citation>
    <scope>NUCLEOTIDE SEQUENCE [LARGE SCALE GENOMIC DNA]</scope>
    <source>
        <strain evidence="2">JCM 17498</strain>
    </source>
</reference>
<organism evidence="1 2">
    <name type="scientific">Sphingomonas cynarae</name>
    <dbReference type="NCBI Taxonomy" id="930197"/>
    <lineage>
        <taxon>Bacteria</taxon>
        <taxon>Pseudomonadati</taxon>
        <taxon>Pseudomonadota</taxon>
        <taxon>Alphaproteobacteria</taxon>
        <taxon>Sphingomonadales</taxon>
        <taxon>Sphingomonadaceae</taxon>
        <taxon>Sphingomonas</taxon>
    </lineage>
</organism>
<gene>
    <name evidence="1" type="ORF">GCM10022268_12320</name>
</gene>
<evidence type="ECO:0000313" key="2">
    <source>
        <dbReference type="Proteomes" id="UP001500523"/>
    </source>
</evidence>
<comment type="caution">
    <text evidence="1">The sequence shown here is derived from an EMBL/GenBank/DDBJ whole genome shotgun (WGS) entry which is preliminary data.</text>
</comment>
<accession>A0ABP7DH04</accession>
<dbReference type="Proteomes" id="UP001500523">
    <property type="component" value="Unassembled WGS sequence"/>
</dbReference>
<dbReference type="RefSeq" id="WP_344692489.1">
    <property type="nucleotide sequence ID" value="NZ_BAABBF010000002.1"/>
</dbReference>
<proteinExistence type="predicted"/>
<dbReference type="EMBL" id="BAABBF010000002">
    <property type="protein sequence ID" value="GAA3704251.1"/>
    <property type="molecule type" value="Genomic_DNA"/>
</dbReference>
<sequence length="565" mass="59038">MTTVTLEACTTADHARTLAGLAAGLDHSFVQAGIALGDGIAVTDRIVTALAGVEAALDDGVAGNPGDGLVTVAARLAGLPDEQAIRRATFGGAAPAAKLLVDHVAEIHQTLRLLGIYAMNVKVIAMGAPDLVGIMDEMTARMEVGETDIGLFRAEIELLVTSLGRINAAEQALTAECARILPAAPIRLGDQATALRGYRQGAVDMARRSGELAGTIRTQVGAALGALQIGDSTRQRLEHVVTALAMLDQVTADTTIDPDTIRSTECHVLPLLTGQLHAAADDFDREATSVVAALVAIVPQADALRDIRGDGGSPDGGDGFLHDLEASVAEIEALTRRLRSADAETEAAVTTIVRLVDAMVSRTAMVRRLQRHVQQLAFNIDLKSRRLASNGGIIVAADHIRRVANQLDNAAIGITAAIDTLETIARTVRAANTATVDPGTMLTSLMNAIREGAVQSDRAAEAAGDAAGRMLRMLATTSAGLRDKIRVGATIRAIGDRLAASAADGPSLPPGDHSPIHTLMPAIARLYTMAAEREVHQRYLLPGMAPVHVEPAGMDDDDLLDDGLF</sequence>
<name>A0ABP7DH04_9SPHN</name>